<name>A0ABD5PYW2_9EURY</name>
<dbReference type="PROSITE" id="PS50893">
    <property type="entry name" value="ABC_TRANSPORTER_2"/>
    <property type="match status" value="1"/>
</dbReference>
<evidence type="ECO:0000256" key="7">
    <source>
        <dbReference type="ARBA" id="ARBA00072811"/>
    </source>
</evidence>
<keyword evidence="3" id="KW-0547">Nucleotide-binding</keyword>
<dbReference type="Pfam" id="PF12399">
    <property type="entry name" value="BCA_ABC_TP_C"/>
    <property type="match status" value="1"/>
</dbReference>
<dbReference type="FunFam" id="3.40.50.300:FF:000421">
    <property type="entry name" value="Branched-chain amino acid ABC transporter ATP-binding protein"/>
    <property type="match status" value="1"/>
</dbReference>
<dbReference type="CDD" id="cd03219">
    <property type="entry name" value="ABC_Mj1267_LivG_branched"/>
    <property type="match status" value="1"/>
</dbReference>
<evidence type="ECO:0000256" key="5">
    <source>
        <dbReference type="ARBA" id="ARBA00022970"/>
    </source>
</evidence>
<dbReference type="InterPro" id="IPR003593">
    <property type="entry name" value="AAA+_ATPase"/>
</dbReference>
<dbReference type="PROSITE" id="PS00211">
    <property type="entry name" value="ABC_TRANSPORTER_1"/>
    <property type="match status" value="1"/>
</dbReference>
<evidence type="ECO:0000256" key="3">
    <source>
        <dbReference type="ARBA" id="ARBA00022741"/>
    </source>
</evidence>
<dbReference type="SMART" id="SM00382">
    <property type="entry name" value="AAA"/>
    <property type="match status" value="1"/>
</dbReference>
<keyword evidence="2" id="KW-0813">Transport</keyword>
<organism evidence="9 10">
    <name type="scientific">Halorussus aquaticus</name>
    <dbReference type="NCBI Taxonomy" id="2953748"/>
    <lineage>
        <taxon>Archaea</taxon>
        <taxon>Methanobacteriati</taxon>
        <taxon>Methanobacteriota</taxon>
        <taxon>Stenosarchaea group</taxon>
        <taxon>Halobacteria</taxon>
        <taxon>Halobacteriales</taxon>
        <taxon>Haladaptataceae</taxon>
        <taxon>Halorussus</taxon>
    </lineage>
</organism>
<proteinExistence type="inferred from homology"/>
<keyword evidence="10" id="KW-1185">Reference proteome</keyword>
<dbReference type="AlphaFoldDB" id="A0ABD5PYW2"/>
<dbReference type="Gene3D" id="3.40.50.300">
    <property type="entry name" value="P-loop containing nucleotide triphosphate hydrolases"/>
    <property type="match status" value="1"/>
</dbReference>
<evidence type="ECO:0000313" key="9">
    <source>
        <dbReference type="EMBL" id="MFC4823682.1"/>
    </source>
</evidence>
<dbReference type="PANTHER" id="PTHR45772">
    <property type="entry name" value="CONSERVED COMPONENT OF ABC TRANSPORTER FOR NATURAL AMINO ACIDS-RELATED"/>
    <property type="match status" value="1"/>
</dbReference>
<keyword evidence="5" id="KW-0029">Amino-acid transport</keyword>
<dbReference type="InterPro" id="IPR051120">
    <property type="entry name" value="ABC_AA/LPS_Transport"/>
</dbReference>
<protein>
    <recommendedName>
        <fullName evidence="7">Probable branched-chain amino acid transport ATP-binding protein LivG</fullName>
    </recommendedName>
</protein>
<gene>
    <name evidence="9" type="ORF">ACFO9K_05365</name>
</gene>
<comment type="caution">
    <text evidence="9">The sequence shown here is derived from an EMBL/GenBank/DDBJ whole genome shotgun (WGS) entry which is preliminary data.</text>
</comment>
<evidence type="ECO:0000313" key="10">
    <source>
        <dbReference type="Proteomes" id="UP001595945"/>
    </source>
</evidence>
<sequence length="268" mass="28931">MAAADDAPESDAGTDPVLRADGLTKRFGDFVALDGVDLEVEAGEFRSVIGPNGAGKTTLFNCLSGALRPTAGSVYFRGEDVTRTAPHERVRRGMGRSFQISTVFGGLSVRENVRLAAQSVAEGEGRISLPRKLFSPTDRFGAVESRTDEVLSEIGLERRADEYARALAHGDRRRLELGLVLATDPDLVLLDEPTAGMGSEETRDTIALVEEVLADRTLLLIEHDIDLVMNVSDSVTVLHRGQVLATGTPERIADDDEVQRAYLGGVRE</sequence>
<dbReference type="InterPro" id="IPR027417">
    <property type="entry name" value="P-loop_NTPase"/>
</dbReference>
<comment type="similarity">
    <text evidence="1">Belongs to the ABC transporter superfamily.</text>
</comment>
<evidence type="ECO:0000256" key="6">
    <source>
        <dbReference type="ARBA" id="ARBA00056071"/>
    </source>
</evidence>
<dbReference type="GO" id="GO:0005524">
    <property type="term" value="F:ATP binding"/>
    <property type="evidence" value="ECO:0007669"/>
    <property type="project" value="UniProtKB-KW"/>
</dbReference>
<keyword evidence="4 9" id="KW-0067">ATP-binding</keyword>
<evidence type="ECO:0000256" key="4">
    <source>
        <dbReference type="ARBA" id="ARBA00022840"/>
    </source>
</evidence>
<dbReference type="GeneID" id="73047318"/>
<dbReference type="GO" id="GO:0006865">
    <property type="term" value="P:amino acid transport"/>
    <property type="evidence" value="ECO:0007669"/>
    <property type="project" value="UniProtKB-KW"/>
</dbReference>
<evidence type="ECO:0000256" key="2">
    <source>
        <dbReference type="ARBA" id="ARBA00022448"/>
    </source>
</evidence>
<feature type="domain" description="ABC transporter" evidence="8">
    <location>
        <begin position="18"/>
        <end position="265"/>
    </location>
</feature>
<dbReference type="EMBL" id="JBHSHT010000001">
    <property type="protein sequence ID" value="MFC4823682.1"/>
    <property type="molecule type" value="Genomic_DNA"/>
</dbReference>
<dbReference type="Pfam" id="PF00005">
    <property type="entry name" value="ABC_tran"/>
    <property type="match status" value="1"/>
</dbReference>
<dbReference type="RefSeq" id="WP_254270266.1">
    <property type="nucleotide sequence ID" value="NZ_CP100401.1"/>
</dbReference>
<evidence type="ECO:0000259" key="8">
    <source>
        <dbReference type="PROSITE" id="PS50893"/>
    </source>
</evidence>
<dbReference type="InterPro" id="IPR017871">
    <property type="entry name" value="ABC_transporter-like_CS"/>
</dbReference>
<dbReference type="PANTHER" id="PTHR45772:SF9">
    <property type="entry name" value="CONSERVED COMPONENT OF ABC TRANSPORTER FOR NATURAL AMINO ACIDS"/>
    <property type="match status" value="1"/>
</dbReference>
<reference evidence="9 10" key="1">
    <citation type="journal article" date="2019" name="Int. J. Syst. Evol. Microbiol.">
        <title>The Global Catalogue of Microorganisms (GCM) 10K type strain sequencing project: providing services to taxonomists for standard genome sequencing and annotation.</title>
        <authorList>
            <consortium name="The Broad Institute Genomics Platform"/>
            <consortium name="The Broad Institute Genome Sequencing Center for Infectious Disease"/>
            <person name="Wu L."/>
            <person name="Ma J."/>
        </authorList>
    </citation>
    <scope>NUCLEOTIDE SEQUENCE [LARGE SCALE GENOMIC DNA]</scope>
    <source>
        <strain evidence="9 10">XZYJ18</strain>
    </source>
</reference>
<comment type="function">
    <text evidence="6">Probable component of a branched-chain amino-acid transport system.</text>
</comment>
<dbReference type="InterPro" id="IPR032823">
    <property type="entry name" value="BCA_ABC_TP_C"/>
</dbReference>
<evidence type="ECO:0000256" key="1">
    <source>
        <dbReference type="ARBA" id="ARBA00005417"/>
    </source>
</evidence>
<accession>A0ABD5PYW2</accession>
<dbReference type="SUPFAM" id="SSF52540">
    <property type="entry name" value="P-loop containing nucleoside triphosphate hydrolases"/>
    <property type="match status" value="1"/>
</dbReference>
<dbReference type="InterPro" id="IPR003439">
    <property type="entry name" value="ABC_transporter-like_ATP-bd"/>
</dbReference>
<dbReference type="Proteomes" id="UP001595945">
    <property type="component" value="Unassembled WGS sequence"/>
</dbReference>